<sequence>MDVNDVNELTVTREFEWNVERINFYLVSEVFEIFMENNSTKWQVILYREALKVFALLKKVESTTNDFVVDLSINSTNQKDKAVILRFDANYFYETWSFIHTIDCYLSITEAYNKVNLPKDTFTLQIKITLTPKTPESAEKCGSNCMIKNYGSFLDSEKLSDFKFVCSDNVEISAHRFVLLANAPIMYKMLPKSDPQNRKKVDEDGETIMQVLRFLYTGKLDNILNMELKLIKCADKYELEKLKAFVAQLMIKNITIDNVLDYFELADEYDEDELLEKCIFFIHKNYQTLQQHDDWEEFDSKMKALMKISYLRNGYKNPVYVLKSWMACLPMKLPSQYKPFQ</sequence>
<dbReference type="Proteomes" id="UP001153620">
    <property type="component" value="Chromosome 3"/>
</dbReference>
<dbReference type="SMART" id="SM00225">
    <property type="entry name" value="BTB"/>
    <property type="match status" value="1"/>
</dbReference>
<dbReference type="InterPro" id="IPR000210">
    <property type="entry name" value="BTB/POZ_dom"/>
</dbReference>
<dbReference type="PANTHER" id="PTHR24413">
    <property type="entry name" value="SPECKLE-TYPE POZ PROTEIN"/>
    <property type="match status" value="1"/>
</dbReference>
<dbReference type="Gene3D" id="3.30.710.10">
    <property type="entry name" value="Potassium Channel Kv1.1, Chain A"/>
    <property type="match status" value="1"/>
</dbReference>
<accession>A0A9N9S287</accession>
<dbReference type="CDD" id="cd14733">
    <property type="entry name" value="BACK"/>
    <property type="match status" value="1"/>
</dbReference>
<dbReference type="AlphaFoldDB" id="A0A9N9S287"/>
<dbReference type="PROSITE" id="PS50097">
    <property type="entry name" value="BTB"/>
    <property type="match status" value="1"/>
</dbReference>
<protein>
    <recommendedName>
        <fullName evidence="1">BTB domain-containing protein</fullName>
    </recommendedName>
</protein>
<dbReference type="OrthoDB" id="7492888at2759"/>
<evidence type="ECO:0000313" key="2">
    <source>
        <dbReference type="EMBL" id="CAG9809476.1"/>
    </source>
</evidence>
<name>A0A9N9S287_9DIPT</name>
<keyword evidence="3" id="KW-1185">Reference proteome</keyword>
<gene>
    <name evidence="2" type="ORF">CHIRRI_LOCUS12297</name>
</gene>
<reference evidence="2" key="2">
    <citation type="submission" date="2022-10" db="EMBL/GenBank/DDBJ databases">
        <authorList>
            <consortium name="ENA_rothamsted_submissions"/>
            <consortium name="culmorum"/>
            <person name="King R."/>
        </authorList>
    </citation>
    <scope>NUCLEOTIDE SEQUENCE</scope>
</reference>
<organism evidence="2 3">
    <name type="scientific">Chironomus riparius</name>
    <dbReference type="NCBI Taxonomy" id="315576"/>
    <lineage>
        <taxon>Eukaryota</taxon>
        <taxon>Metazoa</taxon>
        <taxon>Ecdysozoa</taxon>
        <taxon>Arthropoda</taxon>
        <taxon>Hexapoda</taxon>
        <taxon>Insecta</taxon>
        <taxon>Pterygota</taxon>
        <taxon>Neoptera</taxon>
        <taxon>Endopterygota</taxon>
        <taxon>Diptera</taxon>
        <taxon>Nematocera</taxon>
        <taxon>Chironomoidea</taxon>
        <taxon>Chironomidae</taxon>
        <taxon>Chironominae</taxon>
        <taxon>Chironomus</taxon>
    </lineage>
</organism>
<dbReference type="InterPro" id="IPR011333">
    <property type="entry name" value="SKP1/BTB/POZ_sf"/>
</dbReference>
<dbReference type="Gene3D" id="1.25.40.420">
    <property type="match status" value="1"/>
</dbReference>
<evidence type="ECO:0000313" key="3">
    <source>
        <dbReference type="Proteomes" id="UP001153620"/>
    </source>
</evidence>
<proteinExistence type="predicted"/>
<reference evidence="2" key="1">
    <citation type="submission" date="2022-01" db="EMBL/GenBank/DDBJ databases">
        <authorList>
            <person name="King R."/>
        </authorList>
    </citation>
    <scope>NUCLEOTIDE SEQUENCE</scope>
</reference>
<dbReference type="SUPFAM" id="SSF54695">
    <property type="entry name" value="POZ domain"/>
    <property type="match status" value="1"/>
</dbReference>
<dbReference type="EMBL" id="OU895879">
    <property type="protein sequence ID" value="CAG9809476.1"/>
    <property type="molecule type" value="Genomic_DNA"/>
</dbReference>
<dbReference type="Pfam" id="PF00651">
    <property type="entry name" value="BTB"/>
    <property type="match status" value="1"/>
</dbReference>
<feature type="domain" description="BTB" evidence="1">
    <location>
        <begin position="160"/>
        <end position="221"/>
    </location>
</feature>
<evidence type="ECO:0000259" key="1">
    <source>
        <dbReference type="PROSITE" id="PS50097"/>
    </source>
</evidence>